<dbReference type="AlphaFoldDB" id="A0A4R5LK85"/>
<dbReference type="OrthoDB" id="9803333at2"/>
<dbReference type="GO" id="GO:0016614">
    <property type="term" value="F:oxidoreductase activity, acting on CH-OH group of donors"/>
    <property type="evidence" value="ECO:0007669"/>
    <property type="project" value="UniProtKB-ARBA"/>
</dbReference>
<dbReference type="PRINTS" id="PR00081">
    <property type="entry name" value="GDHRDH"/>
</dbReference>
<organism evidence="4 5">
    <name type="scientific">Paraburkholderia guartelaensis</name>
    <dbReference type="NCBI Taxonomy" id="2546446"/>
    <lineage>
        <taxon>Bacteria</taxon>
        <taxon>Pseudomonadati</taxon>
        <taxon>Pseudomonadota</taxon>
        <taxon>Betaproteobacteria</taxon>
        <taxon>Burkholderiales</taxon>
        <taxon>Burkholderiaceae</taxon>
        <taxon>Paraburkholderia</taxon>
    </lineage>
</organism>
<gene>
    <name evidence="4" type="ORF">E1N52_06255</name>
</gene>
<proteinExistence type="inferred from homology"/>
<dbReference type="InterPro" id="IPR002347">
    <property type="entry name" value="SDR_fam"/>
</dbReference>
<dbReference type="EMBL" id="SMOD01000003">
    <property type="protein sequence ID" value="TDG10099.1"/>
    <property type="molecule type" value="Genomic_DNA"/>
</dbReference>
<dbReference type="PROSITE" id="PS00061">
    <property type="entry name" value="ADH_SHORT"/>
    <property type="match status" value="1"/>
</dbReference>
<dbReference type="InterPro" id="IPR057326">
    <property type="entry name" value="KR_dom"/>
</dbReference>
<dbReference type="SUPFAM" id="SSF51735">
    <property type="entry name" value="NAD(P)-binding Rossmann-fold domains"/>
    <property type="match status" value="1"/>
</dbReference>
<evidence type="ECO:0000259" key="3">
    <source>
        <dbReference type="SMART" id="SM00822"/>
    </source>
</evidence>
<dbReference type="CDD" id="cd05362">
    <property type="entry name" value="THN_reductase-like_SDR_c"/>
    <property type="match status" value="1"/>
</dbReference>
<evidence type="ECO:0000256" key="2">
    <source>
        <dbReference type="ARBA" id="ARBA00023002"/>
    </source>
</evidence>
<dbReference type="FunFam" id="3.40.50.720:FF:000084">
    <property type="entry name" value="Short-chain dehydrogenase reductase"/>
    <property type="match status" value="1"/>
</dbReference>
<comment type="similarity">
    <text evidence="1">Belongs to the short-chain dehydrogenases/reductases (SDR) family.</text>
</comment>
<evidence type="ECO:0000256" key="1">
    <source>
        <dbReference type="ARBA" id="ARBA00006484"/>
    </source>
</evidence>
<sequence>MSTQANASKVAIVTGASRGIGASIARRLAGEGVAVIVNYAGRAADANAVVEEIKAAGGRAAAIQADVAVPAQVAAMFDQAITLFGGVDIVVNNAGIMQPGLVNLADTDDALFDRLVAINLKGTFNTLRIAAKKLREGGRIVNFSSSIQALALPGYSVYAATKAGVEAMTNIFAKELRGRNITVNAVAPGPTATELFLKDKTPEQIERLAKMPPLERLGQADDIAEVVSFLVGSGAGWIDGQTIRVNGGIV</sequence>
<evidence type="ECO:0000313" key="4">
    <source>
        <dbReference type="EMBL" id="TDG10099.1"/>
    </source>
</evidence>
<keyword evidence="2" id="KW-0560">Oxidoreductase</keyword>
<dbReference type="InterPro" id="IPR036291">
    <property type="entry name" value="NAD(P)-bd_dom_sf"/>
</dbReference>
<evidence type="ECO:0000313" key="5">
    <source>
        <dbReference type="Proteomes" id="UP000295606"/>
    </source>
</evidence>
<dbReference type="PRINTS" id="PR00080">
    <property type="entry name" value="SDRFAMILY"/>
</dbReference>
<protein>
    <submittedName>
        <fullName evidence="4">SDR family oxidoreductase</fullName>
    </submittedName>
</protein>
<feature type="domain" description="Ketoreductase" evidence="3">
    <location>
        <begin position="9"/>
        <end position="189"/>
    </location>
</feature>
<reference evidence="4 5" key="1">
    <citation type="submission" date="2019-03" db="EMBL/GenBank/DDBJ databases">
        <title>Paraburkholderia sp. isolated from native Mimosa gymnas in Guartela State Park, Brazil.</title>
        <authorList>
            <person name="Paulitsch F."/>
            <person name="Hungria M."/>
            <person name="Delamuta J.R.M."/>
            <person name="Ribeiro R.A."/>
            <person name="Dall'Agnol R."/>
            <person name="Silva J.S.B."/>
        </authorList>
    </citation>
    <scope>NUCLEOTIDE SEQUENCE [LARGE SCALE GENOMIC DNA]</scope>
    <source>
        <strain evidence="4 5">CNPSo 3008</strain>
    </source>
</reference>
<dbReference type="SMART" id="SM00822">
    <property type="entry name" value="PKS_KR"/>
    <property type="match status" value="1"/>
</dbReference>
<name>A0A4R5LK85_9BURK</name>
<dbReference type="Gene3D" id="3.40.50.720">
    <property type="entry name" value="NAD(P)-binding Rossmann-like Domain"/>
    <property type="match status" value="1"/>
</dbReference>
<dbReference type="RefSeq" id="WP_133181157.1">
    <property type="nucleotide sequence ID" value="NZ_SMOD01000003.1"/>
</dbReference>
<accession>A0A4R5LK85</accession>
<dbReference type="InterPro" id="IPR020904">
    <property type="entry name" value="Sc_DH/Rdtase_CS"/>
</dbReference>
<dbReference type="Pfam" id="PF13561">
    <property type="entry name" value="adh_short_C2"/>
    <property type="match status" value="1"/>
</dbReference>
<dbReference type="PANTHER" id="PTHR48107">
    <property type="entry name" value="NADPH-DEPENDENT ALDEHYDE REDUCTASE-LIKE PROTEIN, CHLOROPLASTIC-RELATED"/>
    <property type="match status" value="1"/>
</dbReference>
<dbReference type="Proteomes" id="UP000295606">
    <property type="component" value="Unassembled WGS sequence"/>
</dbReference>
<comment type="caution">
    <text evidence="4">The sequence shown here is derived from an EMBL/GenBank/DDBJ whole genome shotgun (WGS) entry which is preliminary data.</text>
</comment>
<dbReference type="PANTHER" id="PTHR48107:SF7">
    <property type="entry name" value="RE15974P"/>
    <property type="match status" value="1"/>
</dbReference>